<name>A0ABN7PC78_TIMPD</name>
<dbReference type="Proteomes" id="UP001153148">
    <property type="component" value="Unassembled WGS sequence"/>
</dbReference>
<protein>
    <submittedName>
        <fullName evidence="2">Uncharacterized protein</fullName>
    </submittedName>
</protein>
<dbReference type="EMBL" id="CAJPIN010036687">
    <property type="protein sequence ID" value="CAG2064761.1"/>
    <property type="molecule type" value="Genomic_DNA"/>
</dbReference>
<feature type="signal peptide" evidence="1">
    <location>
        <begin position="1"/>
        <end position="20"/>
    </location>
</feature>
<comment type="caution">
    <text evidence="2">The sequence shown here is derived from an EMBL/GenBank/DDBJ whole genome shotgun (WGS) entry which is preliminary data.</text>
</comment>
<evidence type="ECO:0000256" key="1">
    <source>
        <dbReference type="SAM" id="SignalP"/>
    </source>
</evidence>
<keyword evidence="1" id="KW-0732">Signal</keyword>
<gene>
    <name evidence="2" type="ORF">TPAB3V08_LOCUS11705</name>
</gene>
<organism evidence="2 3">
    <name type="scientific">Timema podura</name>
    <name type="common">Walking stick</name>
    <dbReference type="NCBI Taxonomy" id="61482"/>
    <lineage>
        <taxon>Eukaryota</taxon>
        <taxon>Metazoa</taxon>
        <taxon>Ecdysozoa</taxon>
        <taxon>Arthropoda</taxon>
        <taxon>Hexapoda</taxon>
        <taxon>Insecta</taxon>
        <taxon>Pterygota</taxon>
        <taxon>Neoptera</taxon>
        <taxon>Polyneoptera</taxon>
        <taxon>Phasmatodea</taxon>
        <taxon>Timematodea</taxon>
        <taxon>Timematoidea</taxon>
        <taxon>Timematidae</taxon>
        <taxon>Timema</taxon>
    </lineage>
</organism>
<feature type="chain" id="PRO_5045901348" evidence="1">
    <location>
        <begin position="21"/>
        <end position="137"/>
    </location>
</feature>
<sequence length="137" mass="15905">MKLVCFVFILILSIIIKANGEEGVRQYFYKVDENYKCIRELTYGTRLQSDLTRPDSPPRPDPTFVLTLNTNGNGQFDSSSRVKSEKRTSIWTGVKVSRCFTMFLPLQEHPDKFKEYHWMTIETYDYILGAVVTLPIP</sequence>
<proteinExistence type="predicted"/>
<accession>A0ABN7PC78</accession>
<reference evidence="2" key="1">
    <citation type="submission" date="2021-03" db="EMBL/GenBank/DDBJ databases">
        <authorList>
            <person name="Tran Van P."/>
        </authorList>
    </citation>
    <scope>NUCLEOTIDE SEQUENCE</scope>
</reference>
<evidence type="ECO:0000313" key="3">
    <source>
        <dbReference type="Proteomes" id="UP001153148"/>
    </source>
</evidence>
<keyword evidence="3" id="KW-1185">Reference proteome</keyword>
<evidence type="ECO:0000313" key="2">
    <source>
        <dbReference type="EMBL" id="CAG2064761.1"/>
    </source>
</evidence>